<feature type="transmembrane region" description="Helical" evidence="1">
    <location>
        <begin position="429"/>
        <end position="454"/>
    </location>
</feature>
<dbReference type="SUPFAM" id="SSF82866">
    <property type="entry name" value="Multidrug efflux transporter AcrB transmembrane domain"/>
    <property type="match status" value="2"/>
</dbReference>
<dbReference type="PRINTS" id="PR00702">
    <property type="entry name" value="ACRIFLAVINRP"/>
</dbReference>
<accession>A0A4Z1C8H2</accession>
<evidence type="ECO:0000313" key="2">
    <source>
        <dbReference type="EMBL" id="TGN39278.1"/>
    </source>
</evidence>
<organism evidence="2 3">
    <name type="scientific">Marinobacter confluentis</name>
    <dbReference type="NCBI Taxonomy" id="1697557"/>
    <lineage>
        <taxon>Bacteria</taxon>
        <taxon>Pseudomonadati</taxon>
        <taxon>Pseudomonadota</taxon>
        <taxon>Gammaproteobacteria</taxon>
        <taxon>Pseudomonadales</taxon>
        <taxon>Marinobacteraceae</taxon>
        <taxon>Marinobacter</taxon>
    </lineage>
</organism>
<dbReference type="OrthoDB" id="5287122at2"/>
<evidence type="ECO:0000256" key="1">
    <source>
        <dbReference type="SAM" id="Phobius"/>
    </source>
</evidence>
<dbReference type="Gene3D" id="1.20.1640.10">
    <property type="entry name" value="Multidrug efflux transporter AcrB transmembrane domain"/>
    <property type="match status" value="2"/>
</dbReference>
<dbReference type="Gene3D" id="3.30.2090.10">
    <property type="entry name" value="Multidrug efflux transporter AcrB TolC docking domain, DN and DC subdomains"/>
    <property type="match status" value="2"/>
</dbReference>
<keyword evidence="3" id="KW-1185">Reference proteome</keyword>
<dbReference type="InterPro" id="IPR027463">
    <property type="entry name" value="AcrB_DN_DC_subdom"/>
</dbReference>
<dbReference type="PANTHER" id="PTHR32063:SF33">
    <property type="entry name" value="RND SUPERFAMILY EFFLUX PUMP PERMEASE COMPONENT"/>
    <property type="match status" value="1"/>
</dbReference>
<proteinExistence type="predicted"/>
<protein>
    <submittedName>
        <fullName evidence="2">Efflux RND transporter permease subunit</fullName>
    </submittedName>
</protein>
<gene>
    <name evidence="2" type="ORF">E5Q11_11550</name>
</gene>
<dbReference type="GO" id="GO:0005886">
    <property type="term" value="C:plasma membrane"/>
    <property type="evidence" value="ECO:0007669"/>
    <property type="project" value="TreeGrafter"/>
</dbReference>
<dbReference type="SUPFAM" id="SSF82693">
    <property type="entry name" value="Multidrug efflux transporter AcrB pore domain, PN1, PN2, PC1 and PC2 subdomains"/>
    <property type="match status" value="1"/>
</dbReference>
<keyword evidence="1" id="KW-0812">Transmembrane</keyword>
<dbReference type="EMBL" id="SRPF01000003">
    <property type="protein sequence ID" value="TGN39278.1"/>
    <property type="molecule type" value="Genomic_DNA"/>
</dbReference>
<dbReference type="RefSeq" id="WP_135803587.1">
    <property type="nucleotide sequence ID" value="NZ_SRPF01000003.1"/>
</dbReference>
<feature type="transmembrane region" description="Helical" evidence="1">
    <location>
        <begin position="357"/>
        <end position="377"/>
    </location>
</feature>
<dbReference type="AlphaFoldDB" id="A0A4Z1C8H2"/>
<feature type="transmembrane region" description="Helical" evidence="1">
    <location>
        <begin position="971"/>
        <end position="990"/>
    </location>
</feature>
<name>A0A4Z1C8H2_9GAMM</name>
<dbReference type="GO" id="GO:0042910">
    <property type="term" value="F:xenobiotic transmembrane transporter activity"/>
    <property type="evidence" value="ECO:0007669"/>
    <property type="project" value="TreeGrafter"/>
</dbReference>
<dbReference type="Gene3D" id="3.30.70.1440">
    <property type="entry name" value="Multidrug efflux transporter AcrB pore domain"/>
    <property type="match status" value="1"/>
</dbReference>
<dbReference type="Gene3D" id="3.30.70.1430">
    <property type="entry name" value="Multidrug efflux transporter AcrB pore domain"/>
    <property type="match status" value="2"/>
</dbReference>
<sequence length="1056" mass="115689">MRRRKGVIGFFVHHRVAANLVMLMMLLGGSLALSRMNIQFFPTFALDVVSVRVVWSGASAEDVEQGITNPLEQRFRSIQGLKKMTSTSAQGVSSITLEFVEGSNPIQALDDVRQQVDEFNNFPADAEEPQVTRVERYEPVGRLLVYGELDRDELRKLAYRFEDELLTRGIDRISMTGLPEQQISIDVPVERLETLGLTLQQVADQVQAISRDLPAGMMGQQDSTRELRSVQQRRSPQDFETIPVDVDERTRLALGDMAYIRQEARDSQVTMSHKGLPAIELQLQRAEDGNSLEAADVLDQWLAETRPTLSPSVSIEVYDETWQLIDDRITLLIKNGFGGLVLVVLLLYLFLPGRVAFWVAVGIPTAFLAAMAVLWGIGGSINMISLFALIMALGVIVDDAIVVGEDADAHARMGEASIYASEGAARRMVWPVLASSLTTVAAFMPLLVVGGVIGNILGDIPLVMICVLVASLLECFIVLPAHLRHAFIPRKPHGAEAPSPGPVDRVRAGFERRFDRFRNGRFRAFSKLTLEHRGTTLACALALAFLTAGLLAGGRLGFNFFPTPEPSILYANASFVAGTSEETVDDFLGEMQQALNETEAALGDGLVLHAMTSHGATRGAPGSSRNGDELGSMLVELMPSDQRSVRNPEFIRQWRSRLELPAGLNNLNITERQSGPPGRDLNVRLTGEDAIALKRAAESLAGSIASLPGVLDTEDDMPWGREQLIYQVSAQGEALGLTTNELGRQLRAAFDGQIAQIYQDGRDEVEVRVQLPEYQRERMSTLAQLSIRVPDGRFVPLSQVMNLDHQQGFQALRHADGQLAVEVTASLNTRISTTDDIIASLEESVLPSLAKQYNLRYSFEGRSADQRETLNDMRTGLIIGLGLMYVVLAWVFASWSLPLIVMAIIPFALIGALIGHWLMGLQLTILSLFGLFGLSGIVVNNAIILVAFYNQQRSKGLGINEALNEAAVQRVRAVLLTSLTTIGGLLPLLFETSLQAQFLIPMATSIAFGLGLSTLLVLAVIPALLSCLEQFRERRARQSGRSLDNGPNNDQETSHV</sequence>
<comment type="caution">
    <text evidence="2">The sequence shown here is derived from an EMBL/GenBank/DDBJ whole genome shotgun (WGS) entry which is preliminary data.</text>
</comment>
<dbReference type="Pfam" id="PF00873">
    <property type="entry name" value="ACR_tran"/>
    <property type="match status" value="1"/>
</dbReference>
<keyword evidence="1" id="KW-0472">Membrane</keyword>
<reference evidence="2 3" key="1">
    <citation type="submission" date="2019-04" db="EMBL/GenBank/DDBJ databases">
        <authorList>
            <person name="Park S."/>
            <person name="Yoon J.-H."/>
        </authorList>
    </citation>
    <scope>NUCLEOTIDE SEQUENCE [LARGE SCALE GENOMIC DNA]</scope>
    <source>
        <strain evidence="2 3">HJM-18</strain>
    </source>
</reference>
<feature type="transmembrane region" description="Helical" evidence="1">
    <location>
        <begin position="899"/>
        <end position="919"/>
    </location>
</feature>
<feature type="transmembrane region" description="Helical" evidence="1">
    <location>
        <begin position="460"/>
        <end position="481"/>
    </location>
</feature>
<feature type="transmembrane region" description="Helical" evidence="1">
    <location>
        <begin position="925"/>
        <end position="950"/>
    </location>
</feature>
<dbReference type="Gene3D" id="3.30.70.1320">
    <property type="entry name" value="Multidrug efflux transporter AcrB pore domain like"/>
    <property type="match status" value="1"/>
</dbReference>
<dbReference type="PANTHER" id="PTHR32063">
    <property type="match status" value="1"/>
</dbReference>
<feature type="transmembrane region" description="Helical" evidence="1">
    <location>
        <begin position="873"/>
        <end position="892"/>
    </location>
</feature>
<keyword evidence="1" id="KW-1133">Transmembrane helix</keyword>
<dbReference type="InterPro" id="IPR001036">
    <property type="entry name" value="Acrflvin-R"/>
</dbReference>
<feature type="transmembrane region" description="Helical" evidence="1">
    <location>
        <begin position="1002"/>
        <end position="1028"/>
    </location>
</feature>
<dbReference type="Proteomes" id="UP000298325">
    <property type="component" value="Unassembled WGS sequence"/>
</dbReference>
<evidence type="ECO:0000313" key="3">
    <source>
        <dbReference type="Proteomes" id="UP000298325"/>
    </source>
</evidence>
<feature type="transmembrane region" description="Helical" evidence="1">
    <location>
        <begin position="537"/>
        <end position="558"/>
    </location>
</feature>
<feature type="transmembrane region" description="Helical" evidence="1">
    <location>
        <begin position="331"/>
        <end position="350"/>
    </location>
</feature>
<feature type="transmembrane region" description="Helical" evidence="1">
    <location>
        <begin position="383"/>
        <end position="403"/>
    </location>
</feature>
<dbReference type="SUPFAM" id="SSF82714">
    <property type="entry name" value="Multidrug efflux transporter AcrB TolC docking domain, DN and DC subdomains"/>
    <property type="match status" value="2"/>
</dbReference>